<organism evidence="1 2">
    <name type="scientific">Spiribacter salilacus</name>
    <dbReference type="NCBI Taxonomy" id="2664894"/>
    <lineage>
        <taxon>Bacteria</taxon>
        <taxon>Pseudomonadati</taxon>
        <taxon>Pseudomonadota</taxon>
        <taxon>Gammaproteobacteria</taxon>
        <taxon>Chromatiales</taxon>
        <taxon>Ectothiorhodospiraceae</taxon>
        <taxon>Spiribacter</taxon>
    </lineage>
</organism>
<dbReference type="GO" id="GO:0008408">
    <property type="term" value="F:3'-5' exonuclease activity"/>
    <property type="evidence" value="ECO:0007669"/>
    <property type="project" value="InterPro"/>
</dbReference>
<dbReference type="RefSeq" id="WP_153718881.1">
    <property type="nucleotide sequence ID" value="NZ_WJPP01000002.1"/>
</dbReference>
<dbReference type="InterPro" id="IPR036895">
    <property type="entry name" value="Uracil-DNA_glycosylase-like_sf"/>
</dbReference>
<keyword evidence="2" id="KW-1185">Reference proteome</keyword>
<comment type="caution">
    <text evidence="1">The sequence shown here is derived from an EMBL/GenBank/DDBJ whole genome shotgun (WGS) entry which is preliminary data.</text>
</comment>
<evidence type="ECO:0000313" key="1">
    <source>
        <dbReference type="EMBL" id="MRH77815.1"/>
    </source>
</evidence>
<dbReference type="Proteomes" id="UP000433788">
    <property type="component" value="Unassembled WGS sequence"/>
</dbReference>
<accession>A0A6N7QMR4</accession>
<name>A0A6N7QMR4_9GAMM</name>
<protein>
    <recommendedName>
        <fullName evidence="3">DNA polymerase III subunit psi</fullName>
    </recommendedName>
</protein>
<evidence type="ECO:0000313" key="2">
    <source>
        <dbReference type="Proteomes" id="UP000433788"/>
    </source>
</evidence>
<dbReference type="AlphaFoldDB" id="A0A6N7QMR4"/>
<dbReference type="Gene3D" id="3.40.50.10220">
    <property type="entry name" value="DNA polymerase III, psi subunit"/>
    <property type="match status" value="1"/>
</dbReference>
<reference evidence="1 2" key="1">
    <citation type="submission" date="2019-11" db="EMBL/GenBank/DDBJ databases">
        <authorList>
            <person name="Zhang X.Y."/>
        </authorList>
    </citation>
    <scope>NUCLEOTIDE SEQUENCE [LARGE SCALE GENOMIC DNA]</scope>
    <source>
        <strain evidence="1 2">C176</strain>
    </source>
</reference>
<dbReference type="SUPFAM" id="SSF52141">
    <property type="entry name" value="Uracil-DNA glycosylase-like"/>
    <property type="match status" value="1"/>
</dbReference>
<evidence type="ECO:0008006" key="3">
    <source>
        <dbReference type="Google" id="ProtNLM"/>
    </source>
</evidence>
<sequence length="133" mass="14101">MQGLSHSQQAALDAMGITRWQRQMAPAPVPLQVISDGVLKGPEAKLLDAMLAAIGLTVGADVQIATSTEKALAQTPPSPVWLVLGEQAAASLQGQGPIVLVTKTPAELLRAPLAKARVWEDLRRLRRALQEVA</sequence>
<dbReference type="InterPro" id="IPR036654">
    <property type="entry name" value="DNA_pol_III_psi_sf"/>
</dbReference>
<dbReference type="EMBL" id="WJPP01000002">
    <property type="protein sequence ID" value="MRH77815.1"/>
    <property type="molecule type" value="Genomic_DNA"/>
</dbReference>
<gene>
    <name evidence="1" type="ORF">GH984_03775</name>
</gene>
<dbReference type="GO" id="GO:0003887">
    <property type="term" value="F:DNA-directed DNA polymerase activity"/>
    <property type="evidence" value="ECO:0007669"/>
    <property type="project" value="InterPro"/>
</dbReference>
<dbReference type="GO" id="GO:0006260">
    <property type="term" value="P:DNA replication"/>
    <property type="evidence" value="ECO:0007669"/>
    <property type="project" value="InterPro"/>
</dbReference>
<proteinExistence type="predicted"/>